<evidence type="ECO:0000313" key="3">
    <source>
        <dbReference type="Proteomes" id="UP001424459"/>
    </source>
</evidence>
<accession>A0ABP7TNF9</accession>
<reference evidence="3" key="1">
    <citation type="journal article" date="2019" name="Int. J. Syst. Evol. Microbiol.">
        <title>The Global Catalogue of Microorganisms (GCM) 10K type strain sequencing project: providing services to taxonomists for standard genome sequencing and annotation.</title>
        <authorList>
            <consortium name="The Broad Institute Genomics Platform"/>
            <consortium name="The Broad Institute Genome Sequencing Center for Infectious Disease"/>
            <person name="Wu L."/>
            <person name="Ma J."/>
        </authorList>
    </citation>
    <scope>NUCLEOTIDE SEQUENCE [LARGE SCALE GENOMIC DNA]</scope>
    <source>
        <strain evidence="3">JCM 17564</strain>
    </source>
</reference>
<dbReference type="Proteomes" id="UP001424459">
    <property type="component" value="Unassembled WGS sequence"/>
</dbReference>
<proteinExistence type="predicted"/>
<evidence type="ECO:0000256" key="1">
    <source>
        <dbReference type="SAM" id="SignalP"/>
    </source>
</evidence>
<name>A0ABP7TNF9_9SPHN</name>
<keyword evidence="1" id="KW-0732">Signal</keyword>
<gene>
    <name evidence="2" type="ORF">GCM10022281_04940</name>
</gene>
<comment type="caution">
    <text evidence="2">The sequence shown here is derived from an EMBL/GenBank/DDBJ whole genome shotgun (WGS) entry which is preliminary data.</text>
</comment>
<feature type="chain" id="PRO_5047007991" evidence="1">
    <location>
        <begin position="23"/>
        <end position="178"/>
    </location>
</feature>
<sequence>MRPRVASFLITASLFVPANAMACEYDPFLFRLPGETVADAEQRSEAIMSEDKIVRRYNREAAAFDNASKVYLGRVTSVGPGGQERWGLSDQFVTIRLVASLKGEAPKQQRLAGEKAGSLCKDRGDGLGAFSKVGDLIVVFEGLARSDERPRGIDSIPAKLIRTVPLLDELREHGTDLE</sequence>
<keyword evidence="3" id="KW-1185">Reference proteome</keyword>
<dbReference type="EMBL" id="BAABBR010000001">
    <property type="protein sequence ID" value="GAA4028863.1"/>
    <property type="molecule type" value="Genomic_DNA"/>
</dbReference>
<evidence type="ECO:0000313" key="2">
    <source>
        <dbReference type="EMBL" id="GAA4028863.1"/>
    </source>
</evidence>
<feature type="signal peptide" evidence="1">
    <location>
        <begin position="1"/>
        <end position="22"/>
    </location>
</feature>
<organism evidence="2 3">
    <name type="scientific">Sphingomonas rosea</name>
    <dbReference type="NCBI Taxonomy" id="335605"/>
    <lineage>
        <taxon>Bacteria</taxon>
        <taxon>Pseudomonadati</taxon>
        <taxon>Pseudomonadota</taxon>
        <taxon>Alphaproteobacteria</taxon>
        <taxon>Sphingomonadales</taxon>
        <taxon>Sphingomonadaceae</taxon>
        <taxon>Sphingomonas</taxon>
    </lineage>
</organism>
<protein>
    <submittedName>
        <fullName evidence="2">Uncharacterized protein</fullName>
    </submittedName>
</protein>